<organism evidence="6 7">
    <name type="scientific">Fusarium phyllophilum</name>
    <dbReference type="NCBI Taxonomy" id="47803"/>
    <lineage>
        <taxon>Eukaryota</taxon>
        <taxon>Fungi</taxon>
        <taxon>Dikarya</taxon>
        <taxon>Ascomycota</taxon>
        <taxon>Pezizomycotina</taxon>
        <taxon>Sordariomycetes</taxon>
        <taxon>Hypocreomycetidae</taxon>
        <taxon>Hypocreales</taxon>
        <taxon>Nectriaceae</taxon>
        <taxon>Fusarium</taxon>
        <taxon>Fusarium fujikuroi species complex</taxon>
    </lineage>
</organism>
<sequence length="270" mass="29820">MLNGGFLWLCKCLFPSSSYTLPTSHLVVKKGRHEEARRVLNLLHDIEGETFIEQELLQIQQHIELEASAETGGWAYAIKELCSVQCLYRTLMAAFIVSQSQLSGASVIQNFQNTFYAIVGLTGRQSLLVSVIYGFMGVVGTIIYLGIVSATFAIFFNARIWAVPSELYPTFLRSKGMAFAVSSKSVVAIVLSQITPLALAEVSWRFYAIFIACNTAAAVLYFFFLPETGGKTLEKIAELFGDAVAVDIHANIEKFNVTRIVHAEGSEPRK</sequence>
<keyword evidence="4 5" id="KW-0472">Membrane</keyword>
<proteinExistence type="predicted"/>
<comment type="subcellular location">
    <subcellularLocation>
        <location evidence="1">Membrane</location>
        <topology evidence="1">Multi-pass membrane protein</topology>
    </subcellularLocation>
</comment>
<dbReference type="Proteomes" id="UP000582016">
    <property type="component" value="Unassembled WGS sequence"/>
</dbReference>
<dbReference type="InterPro" id="IPR005828">
    <property type="entry name" value="MFS_sugar_transport-like"/>
</dbReference>
<keyword evidence="3 5" id="KW-1133">Transmembrane helix</keyword>
<keyword evidence="6" id="KW-0813">Transport</keyword>
<keyword evidence="2 5" id="KW-0812">Transmembrane</keyword>
<evidence type="ECO:0000256" key="1">
    <source>
        <dbReference type="ARBA" id="ARBA00004141"/>
    </source>
</evidence>
<protein>
    <submittedName>
        <fullName evidence="6">Sugar transporter</fullName>
    </submittedName>
</protein>
<dbReference type="GO" id="GO:0005351">
    <property type="term" value="F:carbohydrate:proton symporter activity"/>
    <property type="evidence" value="ECO:0007669"/>
    <property type="project" value="TreeGrafter"/>
</dbReference>
<dbReference type="AlphaFoldDB" id="A0A8H5N100"/>
<feature type="transmembrane region" description="Helical" evidence="5">
    <location>
        <begin position="131"/>
        <end position="156"/>
    </location>
</feature>
<keyword evidence="7" id="KW-1185">Reference proteome</keyword>
<dbReference type="Gene3D" id="1.20.1250.20">
    <property type="entry name" value="MFS general substrate transporter like domains"/>
    <property type="match status" value="2"/>
</dbReference>
<dbReference type="SUPFAM" id="SSF103473">
    <property type="entry name" value="MFS general substrate transporter"/>
    <property type="match status" value="1"/>
</dbReference>
<feature type="transmembrane region" description="Helical" evidence="5">
    <location>
        <begin position="177"/>
        <end position="200"/>
    </location>
</feature>
<keyword evidence="6" id="KW-0762">Sugar transport</keyword>
<dbReference type="PANTHER" id="PTHR48022:SF2">
    <property type="entry name" value="PLASTIDIC GLUCOSE TRANSPORTER 4"/>
    <property type="match status" value="1"/>
</dbReference>
<evidence type="ECO:0000256" key="4">
    <source>
        <dbReference type="ARBA" id="ARBA00023136"/>
    </source>
</evidence>
<evidence type="ECO:0000313" key="7">
    <source>
        <dbReference type="Proteomes" id="UP000582016"/>
    </source>
</evidence>
<dbReference type="GO" id="GO:0016020">
    <property type="term" value="C:membrane"/>
    <property type="evidence" value="ECO:0007669"/>
    <property type="project" value="UniProtKB-SubCell"/>
</dbReference>
<comment type="caution">
    <text evidence="6">The sequence shown here is derived from an EMBL/GenBank/DDBJ whole genome shotgun (WGS) entry which is preliminary data.</text>
</comment>
<accession>A0A8H5N100</accession>
<name>A0A8H5N100_9HYPO</name>
<reference evidence="6 7" key="1">
    <citation type="submission" date="2020-05" db="EMBL/GenBank/DDBJ databases">
        <title>Identification and distribution of gene clusters putatively required for synthesis of sphingolipid metabolism inhibitors in phylogenetically diverse species of the filamentous fungus Fusarium.</title>
        <authorList>
            <person name="Kim H.-S."/>
            <person name="Busman M."/>
            <person name="Brown D.W."/>
            <person name="Divon H."/>
            <person name="Uhlig S."/>
            <person name="Proctor R.H."/>
        </authorList>
    </citation>
    <scope>NUCLEOTIDE SEQUENCE [LARGE SCALE GENOMIC DNA]</scope>
    <source>
        <strain evidence="6 7">NRRL 13617</strain>
    </source>
</reference>
<feature type="transmembrane region" description="Helical" evidence="5">
    <location>
        <begin position="206"/>
        <end position="225"/>
    </location>
</feature>
<evidence type="ECO:0000313" key="6">
    <source>
        <dbReference type="EMBL" id="KAF5547585.1"/>
    </source>
</evidence>
<evidence type="ECO:0000256" key="3">
    <source>
        <dbReference type="ARBA" id="ARBA00022989"/>
    </source>
</evidence>
<gene>
    <name evidence="6" type="ORF">FPHYL_10174</name>
</gene>
<dbReference type="PANTHER" id="PTHR48022">
    <property type="entry name" value="PLASTIDIC GLUCOSE TRANSPORTER 4"/>
    <property type="match status" value="1"/>
</dbReference>
<dbReference type="EMBL" id="JAAOAQ010000433">
    <property type="protein sequence ID" value="KAF5547585.1"/>
    <property type="molecule type" value="Genomic_DNA"/>
</dbReference>
<evidence type="ECO:0000256" key="5">
    <source>
        <dbReference type="SAM" id="Phobius"/>
    </source>
</evidence>
<dbReference type="InterPro" id="IPR036259">
    <property type="entry name" value="MFS_trans_sf"/>
</dbReference>
<dbReference type="InterPro" id="IPR050360">
    <property type="entry name" value="MFS_Sugar_Transporters"/>
</dbReference>
<dbReference type="OrthoDB" id="6612291at2759"/>
<evidence type="ECO:0000256" key="2">
    <source>
        <dbReference type="ARBA" id="ARBA00022692"/>
    </source>
</evidence>
<dbReference type="Pfam" id="PF00083">
    <property type="entry name" value="Sugar_tr"/>
    <property type="match status" value="2"/>
</dbReference>